<dbReference type="AlphaFoldDB" id="D4E1Y5"/>
<protein>
    <submittedName>
        <fullName evidence="3">Glyoxalase family protein</fullName>
    </submittedName>
</protein>
<comment type="caution">
    <text evidence="3">The sequence shown here is derived from an EMBL/GenBank/DDBJ whole genome shotgun (WGS) entry which is preliminary data.</text>
</comment>
<organism evidence="3 4">
    <name type="scientific">Serratia odorifera DSM 4582</name>
    <dbReference type="NCBI Taxonomy" id="667129"/>
    <lineage>
        <taxon>Bacteria</taxon>
        <taxon>Pseudomonadati</taxon>
        <taxon>Pseudomonadota</taxon>
        <taxon>Gammaproteobacteria</taxon>
        <taxon>Enterobacterales</taxon>
        <taxon>Yersiniaceae</taxon>
        <taxon>Serratia</taxon>
    </lineage>
</organism>
<dbReference type="PANTHER" id="PTHR21366">
    <property type="entry name" value="GLYOXALASE FAMILY PROTEIN"/>
    <property type="match status" value="1"/>
</dbReference>
<dbReference type="Pfam" id="PF00903">
    <property type="entry name" value="Glyoxalase"/>
    <property type="match status" value="1"/>
</dbReference>
<dbReference type="PROSITE" id="PS00934">
    <property type="entry name" value="GLYOXALASE_I_1"/>
    <property type="match status" value="1"/>
</dbReference>
<dbReference type="InterPro" id="IPR050383">
    <property type="entry name" value="GlyoxalaseI/FosfomycinResist"/>
</dbReference>
<dbReference type="CDD" id="cd08343">
    <property type="entry name" value="ED_TypeI_classII_C"/>
    <property type="match status" value="1"/>
</dbReference>
<feature type="domain" description="VOC" evidence="2">
    <location>
        <begin position="175"/>
        <end position="292"/>
    </location>
</feature>
<dbReference type="Gene3D" id="3.10.180.10">
    <property type="entry name" value="2,3-Dihydroxybiphenyl 1,2-Dioxygenase, domain 1"/>
    <property type="match status" value="2"/>
</dbReference>
<dbReference type="Proteomes" id="UP000005723">
    <property type="component" value="Unassembled WGS sequence"/>
</dbReference>
<evidence type="ECO:0000313" key="3">
    <source>
        <dbReference type="EMBL" id="EFE96251.1"/>
    </source>
</evidence>
<proteinExistence type="predicted"/>
<keyword evidence="4" id="KW-1185">Reference proteome</keyword>
<evidence type="ECO:0000313" key="4">
    <source>
        <dbReference type="Proteomes" id="UP000005723"/>
    </source>
</evidence>
<dbReference type="EMBL" id="ADBY01000036">
    <property type="protein sequence ID" value="EFE96251.1"/>
    <property type="molecule type" value="Genomic_DNA"/>
</dbReference>
<evidence type="ECO:0000256" key="1">
    <source>
        <dbReference type="ARBA" id="ARBA00022723"/>
    </source>
</evidence>
<reference evidence="3 4" key="1">
    <citation type="submission" date="2010-01" db="EMBL/GenBank/DDBJ databases">
        <authorList>
            <person name="Muzny D."/>
            <person name="Qin X."/>
            <person name="Deng J."/>
            <person name="Jiang H."/>
            <person name="Liu Y."/>
            <person name="Qu J."/>
            <person name="Song X.-Z."/>
            <person name="Zhang L."/>
            <person name="Thornton R."/>
            <person name="Coyle M."/>
            <person name="Francisco L."/>
            <person name="Jackson L."/>
            <person name="Javaid M."/>
            <person name="Korchina V."/>
            <person name="Kovar C."/>
            <person name="Mata R."/>
            <person name="Mathew T."/>
            <person name="Ngo R."/>
            <person name="Nguyen L."/>
            <person name="Nguyen N."/>
            <person name="Okwuonu G."/>
            <person name="Ongeri F."/>
            <person name="Pham C."/>
            <person name="Simmons D."/>
            <person name="Wilczek-Boney K."/>
            <person name="Hale W."/>
            <person name="Jakkamsetti A."/>
            <person name="Pham P."/>
            <person name="Ruth R."/>
            <person name="San Lucas F."/>
            <person name="Warren J."/>
            <person name="Zhang J."/>
            <person name="Zhao Z."/>
            <person name="Zhou C."/>
            <person name="Zhu D."/>
            <person name="Lee S."/>
            <person name="Bess C."/>
            <person name="Blankenburg K."/>
            <person name="Forbes L."/>
            <person name="Fu Q."/>
            <person name="Gubbala S."/>
            <person name="Hirani K."/>
            <person name="Jayaseelan J.C."/>
            <person name="Lara F."/>
            <person name="Munidasa M."/>
            <person name="Palculict T."/>
            <person name="Patil S."/>
            <person name="Pu L.-L."/>
            <person name="Saada N."/>
            <person name="Tang L."/>
            <person name="Weissenberger G."/>
            <person name="Zhu Y."/>
            <person name="Hemphill L."/>
            <person name="Shang Y."/>
            <person name="Youmans B."/>
            <person name="Ayvaz T."/>
            <person name="Ross M."/>
            <person name="Santibanez J."/>
            <person name="Aqrawi P."/>
            <person name="Gross S."/>
            <person name="Joshi V."/>
            <person name="Fowler G."/>
            <person name="Nazareth L."/>
            <person name="Reid J."/>
            <person name="Worley K."/>
            <person name="Petrosino J."/>
            <person name="Highlander S."/>
            <person name="Gibbs R."/>
        </authorList>
    </citation>
    <scope>NUCLEOTIDE SEQUENCE [LARGE SCALE GENOMIC DNA]</scope>
    <source>
        <strain evidence="3 4">DSM 4582</strain>
    </source>
</reference>
<dbReference type="STRING" id="667129.HMPREF0758_2185"/>
<accession>D4E1Y5</accession>
<dbReference type="GO" id="GO:0046872">
    <property type="term" value="F:metal ion binding"/>
    <property type="evidence" value="ECO:0007669"/>
    <property type="project" value="UniProtKB-KW"/>
</dbReference>
<dbReference type="InterPro" id="IPR018146">
    <property type="entry name" value="Glyoxalase_1_CS"/>
</dbReference>
<evidence type="ECO:0000259" key="2">
    <source>
        <dbReference type="PROSITE" id="PS51819"/>
    </source>
</evidence>
<keyword evidence="1" id="KW-0479">Metal-binding</keyword>
<dbReference type="InterPro" id="IPR004360">
    <property type="entry name" value="Glyas_Fos-R_dOase_dom"/>
</dbReference>
<dbReference type="CDD" id="cd06587">
    <property type="entry name" value="VOC"/>
    <property type="match status" value="1"/>
</dbReference>
<sequence>MRFLMHRGLGAIVPENSIQREREAEKMSVIGIEKLEFGVEDLSACAKFMQDFGLQASAGNGAEFTTLSGARVALHPLASSELPPAFEAGSTLRRMTWGVADSAQLAALASRLAQQPGFRQRDDALECRDPNGMTLRIIVSQQRDVSLPVSPINQWGDVRRIDEPSPVYAQAQPINIGHVVFFVEDLAATERFYCDLLGFQVSDRYIDRAVFLRTQPRGGHHNLFLLKLPNRPRGLNHVAFTVRDIHEVIGGGLAMNKQQWSTFIGPGRHPISSAYFWYVNSPTGGAFEYYTNDDFLTENWQPRELEHSLVSFTEWAVEGGIDHDTRRQHKPVNAL</sequence>
<gene>
    <name evidence="3" type="ORF">HMPREF0758_2185</name>
</gene>
<dbReference type="SUPFAM" id="SSF54593">
    <property type="entry name" value="Glyoxalase/Bleomycin resistance protein/Dihydroxybiphenyl dioxygenase"/>
    <property type="match status" value="1"/>
</dbReference>
<dbReference type="InterPro" id="IPR029068">
    <property type="entry name" value="Glyas_Bleomycin-R_OHBP_Dase"/>
</dbReference>
<dbReference type="HOGENOM" id="CLU_052361_1_0_6"/>
<dbReference type="InterPro" id="IPR037523">
    <property type="entry name" value="VOC_core"/>
</dbReference>
<dbReference type="PANTHER" id="PTHR21366:SF14">
    <property type="entry name" value="GLYOXALASE DOMAIN-CONTAINING PROTEIN 5"/>
    <property type="match status" value="1"/>
</dbReference>
<dbReference type="GO" id="GO:0004462">
    <property type="term" value="F:lactoylglutathione lyase activity"/>
    <property type="evidence" value="ECO:0007669"/>
    <property type="project" value="InterPro"/>
</dbReference>
<dbReference type="PROSITE" id="PS51819">
    <property type="entry name" value="VOC"/>
    <property type="match status" value="1"/>
</dbReference>
<name>D4E1Y5_SEROD</name>